<dbReference type="Pfam" id="PF06441">
    <property type="entry name" value="EHN"/>
    <property type="match status" value="1"/>
</dbReference>
<evidence type="ECO:0000256" key="2">
    <source>
        <dbReference type="ARBA" id="ARBA00022801"/>
    </source>
</evidence>
<feature type="domain" description="Epoxide hydrolase N-terminal" evidence="4">
    <location>
        <begin position="10"/>
        <end position="127"/>
    </location>
</feature>
<comment type="caution">
    <text evidence="5">The sequence shown here is derived from an EMBL/GenBank/DDBJ whole genome shotgun (WGS) entry which is preliminary data.</text>
</comment>
<feature type="active site" description="Proton acceptor" evidence="3">
    <location>
        <position position="384"/>
    </location>
</feature>
<evidence type="ECO:0000259" key="4">
    <source>
        <dbReference type="Pfam" id="PF06441"/>
    </source>
</evidence>
<dbReference type="InterPro" id="IPR016292">
    <property type="entry name" value="Epoxide_hydrolase"/>
</dbReference>
<dbReference type="Gene3D" id="3.40.50.1820">
    <property type="entry name" value="alpha/beta hydrolase"/>
    <property type="match status" value="1"/>
</dbReference>
<gene>
    <name evidence="5" type="ORF">FFLO_02626</name>
</gene>
<keyword evidence="6" id="KW-1185">Reference proteome</keyword>
<dbReference type="SUPFAM" id="SSF53474">
    <property type="entry name" value="alpha/beta-Hydrolases"/>
    <property type="match status" value="1"/>
</dbReference>
<dbReference type="InterPro" id="IPR010497">
    <property type="entry name" value="Epoxide_hydro_N"/>
</dbReference>
<dbReference type="PRINTS" id="PR00412">
    <property type="entry name" value="EPOXHYDRLASE"/>
</dbReference>
<dbReference type="PIRSF" id="PIRSF001112">
    <property type="entry name" value="Epoxide_hydrolase"/>
    <property type="match status" value="1"/>
</dbReference>
<dbReference type="PANTHER" id="PTHR21661:SF39">
    <property type="entry name" value="HYDROLASE, PUTATIVE (AFU_ORTHOLOGUE AFUA_3G08960)-RELATED"/>
    <property type="match status" value="1"/>
</dbReference>
<dbReference type="GO" id="GO:0004301">
    <property type="term" value="F:epoxide hydrolase activity"/>
    <property type="evidence" value="ECO:0007669"/>
    <property type="project" value="TreeGrafter"/>
</dbReference>
<evidence type="ECO:0000256" key="1">
    <source>
        <dbReference type="ARBA" id="ARBA00010088"/>
    </source>
</evidence>
<evidence type="ECO:0000313" key="6">
    <source>
        <dbReference type="Proteomes" id="UP000812966"/>
    </source>
</evidence>
<reference evidence="5" key="1">
    <citation type="submission" date="2020-04" db="EMBL/GenBank/DDBJ databases">
        <title>Analysis of mating type loci in Filobasidium floriforme.</title>
        <authorList>
            <person name="Nowrousian M."/>
        </authorList>
    </citation>
    <scope>NUCLEOTIDE SEQUENCE</scope>
    <source>
        <strain evidence="5">CBS 6242</strain>
    </source>
</reference>
<dbReference type="EMBL" id="JABELV010000043">
    <property type="protein sequence ID" value="KAG7561897.1"/>
    <property type="molecule type" value="Genomic_DNA"/>
</dbReference>
<dbReference type="InterPro" id="IPR029058">
    <property type="entry name" value="AB_hydrolase_fold"/>
</dbReference>
<accession>A0A8K0JNJ6</accession>
<dbReference type="InterPro" id="IPR000639">
    <property type="entry name" value="Epox_hydrolase-like"/>
</dbReference>
<dbReference type="Proteomes" id="UP000812966">
    <property type="component" value="Unassembled WGS sequence"/>
</dbReference>
<proteinExistence type="inferred from homology"/>
<comment type="similarity">
    <text evidence="1">Belongs to the peptidase S33 family.</text>
</comment>
<sequence>MAFAQKTIPVRPFTISHSEQEVADLKTLIRLSPLSDKTYENNAMHEHKFGPSRAWMQETKSAWQDFDWFSAQADLNRFPHFIAEVPDVDPKTGTTGVLQVHFVGIESPHPDAVPVMILHGWPGNFFELLPLVSHLLGSPSNPPMHLIIPSLIGCAYSSKTPLDREIGTDGCARIMNSLMKGLGYKQYVVQGGDLGAFLARYIAIRYDECKALLVNYIPMTPSVARDVVPPLEFRDRDEQGLARTEWFLGNGFAYASEQATRPATIGYCIESNPIALLAWVGEKFLHWTDAVPTQDHMLTWLTLYWLTKSYASSIFYYRDPSESMNVTIPPGPGATDPSIDLEGLFVEKPLGYSKFPMELKVTPEHWAQRTGNLVFFKEHSAGGHFAATEQPERLAADLVAFLEIVWQAKGKEATK</sequence>
<organism evidence="5 6">
    <name type="scientific">Filobasidium floriforme</name>
    <dbReference type="NCBI Taxonomy" id="5210"/>
    <lineage>
        <taxon>Eukaryota</taxon>
        <taxon>Fungi</taxon>
        <taxon>Dikarya</taxon>
        <taxon>Basidiomycota</taxon>
        <taxon>Agaricomycotina</taxon>
        <taxon>Tremellomycetes</taxon>
        <taxon>Filobasidiales</taxon>
        <taxon>Filobasidiaceae</taxon>
        <taxon>Filobasidium</taxon>
    </lineage>
</organism>
<dbReference type="PANTHER" id="PTHR21661">
    <property type="entry name" value="EPOXIDE HYDROLASE 1-RELATED"/>
    <property type="match status" value="1"/>
</dbReference>
<dbReference type="GO" id="GO:0097176">
    <property type="term" value="P:epoxide metabolic process"/>
    <property type="evidence" value="ECO:0007669"/>
    <property type="project" value="TreeGrafter"/>
</dbReference>
<keyword evidence="2" id="KW-0378">Hydrolase</keyword>
<evidence type="ECO:0000313" key="5">
    <source>
        <dbReference type="EMBL" id="KAG7561897.1"/>
    </source>
</evidence>
<feature type="active site" description="Proton donor" evidence="3">
    <location>
        <position position="317"/>
    </location>
</feature>
<dbReference type="AlphaFoldDB" id="A0A8K0JNJ6"/>
<evidence type="ECO:0000256" key="3">
    <source>
        <dbReference type="PIRSR" id="PIRSR001112-1"/>
    </source>
</evidence>
<protein>
    <recommendedName>
        <fullName evidence="4">Epoxide hydrolase N-terminal domain-containing protein</fullName>
    </recommendedName>
</protein>
<feature type="active site" description="Nucleophile" evidence="3">
    <location>
        <position position="193"/>
    </location>
</feature>
<name>A0A8K0JNJ6_9TREE</name>